<dbReference type="InterPro" id="IPR043129">
    <property type="entry name" value="ATPase_NBD"/>
</dbReference>
<sequence length="392" mass="40857">MMSGTSFDAVDVAVAEFERDGFERDGPVLACRPVGMVSVPLEPGLRSAIAGLLPPHPTDIATVCRLDTELGQLFARVAGQAIAELGPVDLVVSHGQTVFHWVEDREALGTLQLGNPAWIAEATGAAVLSDVRTRDISRGGQGAPLAAILDALLVLSGDDVRRGSLNLGGIANITVSEPDPNGSGASGREVIAYDLGPASALLDLAVSQATGGAERMDTDGARAARGRVQTSLLEKLLSEPYYRLAPPKSTGKELFDALYLSRMVAELPISLDDLAATLTELTALLVAAACSRHRLTELVVAGGGIRNPTLMARIAVNAAVPVRPIDDFGLPAQAKEAYLMALIGYLSWNGLPGTLSSATGASSLLGSFTPGRQPLRLPEPATSMPERMVIVS</sequence>
<keyword evidence="1" id="KW-0418">Kinase</keyword>
<dbReference type="Proteomes" id="UP000613840">
    <property type="component" value="Unassembled WGS sequence"/>
</dbReference>
<protein>
    <submittedName>
        <fullName evidence="1">Anhydro-N-acetylmuramic acid kinase</fullName>
    </submittedName>
</protein>
<dbReference type="GO" id="GO:0005524">
    <property type="term" value="F:ATP binding"/>
    <property type="evidence" value="ECO:0007669"/>
    <property type="project" value="InterPro"/>
</dbReference>
<proteinExistence type="predicted"/>
<dbReference type="SUPFAM" id="SSF53067">
    <property type="entry name" value="Actin-like ATPase domain"/>
    <property type="match status" value="1"/>
</dbReference>
<reference evidence="1" key="1">
    <citation type="journal article" date="2014" name="Int. J. Syst. Evol. Microbiol.">
        <title>Complete genome sequence of Corynebacterium casei LMG S-19264T (=DSM 44701T), isolated from a smear-ripened cheese.</title>
        <authorList>
            <consortium name="US DOE Joint Genome Institute (JGI-PGF)"/>
            <person name="Walter F."/>
            <person name="Albersmeier A."/>
            <person name="Kalinowski J."/>
            <person name="Ruckert C."/>
        </authorList>
    </citation>
    <scope>NUCLEOTIDE SEQUENCE</scope>
    <source>
        <strain evidence="1">CGMCC 4.7306</strain>
    </source>
</reference>
<dbReference type="AlphaFoldDB" id="A0A917S4H6"/>
<dbReference type="PANTHER" id="PTHR30605:SF0">
    <property type="entry name" value="ANHYDRO-N-ACETYLMURAMIC ACID KINASE"/>
    <property type="match status" value="1"/>
</dbReference>
<keyword evidence="1" id="KW-0808">Transferase</keyword>
<evidence type="ECO:0000313" key="1">
    <source>
        <dbReference type="EMBL" id="GGL57037.1"/>
    </source>
</evidence>
<dbReference type="NCBIfam" id="NF007146">
    <property type="entry name" value="PRK09585.2-6"/>
    <property type="match status" value="1"/>
</dbReference>
<comment type="caution">
    <text evidence="1">The sequence shown here is derived from an EMBL/GenBank/DDBJ whole genome shotgun (WGS) entry which is preliminary data.</text>
</comment>
<dbReference type="InterPro" id="IPR005338">
    <property type="entry name" value="Anhydro_N_Ac-Mur_kinase"/>
</dbReference>
<keyword evidence="2" id="KW-1185">Reference proteome</keyword>
<name>A0A917S4H6_9ACTN</name>
<dbReference type="Gene3D" id="3.30.420.40">
    <property type="match status" value="2"/>
</dbReference>
<evidence type="ECO:0000313" key="2">
    <source>
        <dbReference type="Proteomes" id="UP000613840"/>
    </source>
</evidence>
<dbReference type="GO" id="GO:0016301">
    <property type="term" value="F:kinase activity"/>
    <property type="evidence" value="ECO:0007669"/>
    <property type="project" value="UniProtKB-KW"/>
</dbReference>
<dbReference type="GO" id="GO:0016773">
    <property type="term" value="F:phosphotransferase activity, alcohol group as acceptor"/>
    <property type="evidence" value="ECO:0007669"/>
    <property type="project" value="InterPro"/>
</dbReference>
<dbReference type="EMBL" id="BMMZ01000003">
    <property type="protein sequence ID" value="GGL57037.1"/>
    <property type="molecule type" value="Genomic_DNA"/>
</dbReference>
<organism evidence="1 2">
    <name type="scientific">Microlunatus endophyticus</name>
    <dbReference type="NCBI Taxonomy" id="1716077"/>
    <lineage>
        <taxon>Bacteria</taxon>
        <taxon>Bacillati</taxon>
        <taxon>Actinomycetota</taxon>
        <taxon>Actinomycetes</taxon>
        <taxon>Propionibacteriales</taxon>
        <taxon>Propionibacteriaceae</taxon>
        <taxon>Microlunatus</taxon>
    </lineage>
</organism>
<dbReference type="GO" id="GO:0009254">
    <property type="term" value="P:peptidoglycan turnover"/>
    <property type="evidence" value="ECO:0007669"/>
    <property type="project" value="InterPro"/>
</dbReference>
<reference evidence="1" key="2">
    <citation type="submission" date="2020-09" db="EMBL/GenBank/DDBJ databases">
        <authorList>
            <person name="Sun Q."/>
            <person name="Zhou Y."/>
        </authorList>
    </citation>
    <scope>NUCLEOTIDE SEQUENCE</scope>
    <source>
        <strain evidence="1">CGMCC 4.7306</strain>
    </source>
</reference>
<dbReference type="GO" id="GO:0006040">
    <property type="term" value="P:amino sugar metabolic process"/>
    <property type="evidence" value="ECO:0007669"/>
    <property type="project" value="InterPro"/>
</dbReference>
<dbReference type="PANTHER" id="PTHR30605">
    <property type="entry name" value="ANHYDRO-N-ACETYLMURAMIC ACID KINASE"/>
    <property type="match status" value="1"/>
</dbReference>
<accession>A0A917S4H6</accession>
<gene>
    <name evidence="1" type="primary">anmK</name>
    <name evidence="1" type="ORF">GCM10011575_14290</name>
</gene>
<dbReference type="Pfam" id="PF03702">
    <property type="entry name" value="AnmK"/>
    <property type="match status" value="1"/>
</dbReference>